<feature type="region of interest" description="Disordered" evidence="4">
    <location>
        <begin position="1062"/>
        <end position="1123"/>
    </location>
</feature>
<feature type="compositionally biased region" description="Basic and acidic residues" evidence="4">
    <location>
        <begin position="1090"/>
        <end position="1102"/>
    </location>
</feature>
<feature type="compositionally biased region" description="Basic and acidic residues" evidence="4">
    <location>
        <begin position="1367"/>
        <end position="1380"/>
    </location>
</feature>
<feature type="region of interest" description="Disordered" evidence="4">
    <location>
        <begin position="841"/>
        <end position="1020"/>
    </location>
</feature>
<feature type="compositionally biased region" description="Basic and acidic residues" evidence="4">
    <location>
        <begin position="1272"/>
        <end position="1299"/>
    </location>
</feature>
<feature type="domain" description="CW-type" evidence="5">
    <location>
        <begin position="747"/>
        <end position="800"/>
    </location>
</feature>
<feature type="compositionally biased region" description="Basic and acidic residues" evidence="4">
    <location>
        <begin position="1493"/>
        <end position="1510"/>
    </location>
</feature>
<feature type="compositionally biased region" description="Low complexity" evidence="4">
    <location>
        <begin position="1000"/>
        <end position="1011"/>
    </location>
</feature>
<comment type="caution">
    <text evidence="6">The sequence shown here is derived from an EMBL/GenBank/DDBJ whole genome shotgun (WGS) entry which is preliminary data.</text>
</comment>
<evidence type="ECO:0000256" key="3">
    <source>
        <dbReference type="ARBA" id="ARBA00022833"/>
    </source>
</evidence>
<feature type="compositionally biased region" description="Polar residues" evidence="4">
    <location>
        <begin position="852"/>
        <end position="904"/>
    </location>
</feature>
<feature type="compositionally biased region" description="Basic and acidic residues" evidence="4">
    <location>
        <begin position="946"/>
        <end position="970"/>
    </location>
</feature>
<dbReference type="Pfam" id="PF24756">
    <property type="entry name" value="THD_CWZF3-5-7"/>
    <property type="match status" value="1"/>
</dbReference>
<feature type="region of interest" description="Disordered" evidence="4">
    <location>
        <begin position="196"/>
        <end position="229"/>
    </location>
</feature>
<feature type="compositionally biased region" description="Basic and acidic residues" evidence="4">
    <location>
        <begin position="1610"/>
        <end position="1637"/>
    </location>
</feature>
<feature type="compositionally biased region" description="Basic and acidic residues" evidence="4">
    <location>
        <begin position="1109"/>
        <end position="1123"/>
    </location>
</feature>
<keyword evidence="3" id="KW-0862">Zinc</keyword>
<sequence length="1861" mass="204288">MTSCYPRARSAVPSVTARRRGQFREGEEWGRVVEWKVIGSWTREWVPWVQMGPGGSRGVQGGPGRLLGEFLNGLSPGFLTRIMGWKKLVFSPMDAFGRGTSSEQKDARKGLGLGFGVGADMEENELEEGEASYYHDDDTGVDPDKDFSYLDKKIHQVLGHFQKDFEGGVCAENLGAKFGGYGSFLPSYQRSPSIWAHPKSPQKQTIAAPKSPINLPPENTRQNPTVSGNGSQLVGSCPGNVQSATALSYTENCAKRDGWVSNIAVSSQPSPKHEAVSKPAHANDQKTLKVRIKVGNDNSLATKNAAIYSGLGLDISPSSSLEDSPDASEDLSPDESPRTIIQIMTSPILGGYFLSPLPESLLHLPEKEKLFCKDSKPGLVRKAGQEMSSVPSDQHFFRETKGSTERKTRSTDKIDVSSVLEFDIDIETPAGREMVSNALKIPILSGSKAVFQRSERLVNGDLAKLASKESNRSMIKEGFSVLDALKEESLDSVAAQANARNDEPLSMRGKLSSKMRTEEKAWEDKKVNSQYDVSSDHQKDGKCVDAIRTDLNRFRGRKEQTNEAMEPARLKSVQKASSVELDTGKVHQGKEQFPGGKKKVKGSQSNIDVPAIEMPKEGLKLVSSVQIKEKKSGQSRENFSESKNDLSRYRKDSSKTVGKDSHRDSFGDLKYEQAESDREPVDSNKGRSKDLRVENDKDNQAFIEKSKERSGGRKVENMSTTSDSYPKGSVVNGPSNEAGLAPAPPPVLVQENWVGCDRCQKWRLLPYDVNPQSLPKKWLCNMLDWLPGMNKCSFSEEETTKALQSSYQVPIMPDGPLFGVPPTEVCPNVQTHPLSRQAIVVGGKKKHGGSKDTSNPTNSTSLNQVSNSTKKNHQVSVKSRSINDVNQSSLDSHPGNKSSFSHTVKPNDLTVEKPGHKHKEKHRQLERYSDGADYVEQSGKNAKTKSNREAERDIDQDTFRNSKKIKREDYQYSADDGLSDHEPTGRAASNFSNGLPVKLSGKTSQKQQSHSSSKDSQGDVKEYVLPSIKKPKSHVESSLHVKCNSQLGALYMSNQEKSDLAAKKRKVKEWQDGQVAHPASGDNNLNDGVSAKEEMSESETRKEKKLKLSKSDSKECGNIKVDGRTDKKGRITKILFSGNRDPVADNVDAEKRNLDGIDSLKKDLSYKTESSVAATSSSSKVSGSRKSKTNCQEVKGSPVESVSSSPMRVSNPDRFTANMRTLPGKDEATNLGLSDAEDGGFEQRGKIWKGKSSSVVQNKESNRMAESLILDPVRRAHNDYQDKKETDRISGGKVKDKKVLKTSSGSHYNTFLPDVENTNMVNGGSSFDPPYLGEPIGKDHEHGQDKQNNHYRTNGSSQRKSTKSSSKSKEKPRSDRDKKVSNSLTELGEPGKGGGTYRYEADTESHGRPSSHELDRDGKLNKKTDKDDESYMGRKESAAKWSNDTRRENIQTKFGGPEYSDLQSSPMLSKHQTDSSLKCGKSSAQMSLPQVSIHEEERPASRGHLERADQAETTTGRGKSLPPADKHETQGRSLRPAPAPHKGSRSDALPGDAGGDALKLPRQPRKSENQNGAHKSSSRHQNSNGTASKEPDAPSPLQKDPSQIASNAMKDVKDLKHSAESAMREAKDLKHTADRVKNGGGHESTGLYFEAALKFLHGASLLEHVCAEGAKHGETTQSMQVYTDTAKLCEFCAHEYEKHRDMAAACLAYKCMEVAYMRVIYSKNSSANKDRHELQSALQMVLPGESPSSSASDVDNLNNQATADKAALAKPVNSPQIAGNHVIVARNRPNFVRLLNFAQDMNSAMEALRRSQNAFAVANANEDPRYGAEGMSSVKRVLEFNIHDVEGILRLVRVAMESIGH</sequence>
<keyword evidence="2" id="KW-0863">Zinc-finger</keyword>
<feature type="compositionally biased region" description="Acidic residues" evidence="4">
    <location>
        <begin position="323"/>
        <end position="333"/>
    </location>
</feature>
<organism evidence="6 7">
    <name type="scientific">Aristolochia fimbriata</name>
    <name type="common">White veined hardy Dutchman's pipe vine</name>
    <dbReference type="NCBI Taxonomy" id="158543"/>
    <lineage>
        <taxon>Eukaryota</taxon>
        <taxon>Viridiplantae</taxon>
        <taxon>Streptophyta</taxon>
        <taxon>Embryophyta</taxon>
        <taxon>Tracheophyta</taxon>
        <taxon>Spermatophyta</taxon>
        <taxon>Magnoliopsida</taxon>
        <taxon>Magnoliidae</taxon>
        <taxon>Piperales</taxon>
        <taxon>Aristolochiaceae</taxon>
        <taxon>Aristolochia</taxon>
    </lineage>
</organism>
<name>A0AAV7E5Q4_ARIFI</name>
<gene>
    <name evidence="6" type="ORF">H6P81_015076</name>
</gene>
<dbReference type="PANTHER" id="PTHR46524:SF7">
    <property type="entry name" value="CW-TYPE ZINC FINGER"/>
    <property type="match status" value="1"/>
</dbReference>
<feature type="compositionally biased region" description="Basic and acidic residues" evidence="4">
    <location>
        <begin position="1336"/>
        <end position="1348"/>
    </location>
</feature>
<evidence type="ECO:0000259" key="5">
    <source>
        <dbReference type="PROSITE" id="PS51050"/>
    </source>
</evidence>
<dbReference type="PROSITE" id="PS51050">
    <property type="entry name" value="ZF_CW"/>
    <property type="match status" value="1"/>
</dbReference>
<evidence type="ECO:0000313" key="6">
    <source>
        <dbReference type="EMBL" id="KAG9443736.1"/>
    </source>
</evidence>
<reference evidence="6 7" key="1">
    <citation type="submission" date="2021-07" db="EMBL/GenBank/DDBJ databases">
        <title>The Aristolochia fimbriata genome: insights into angiosperm evolution, floral development and chemical biosynthesis.</title>
        <authorList>
            <person name="Jiao Y."/>
        </authorList>
    </citation>
    <scope>NUCLEOTIDE SEQUENCE [LARGE SCALE GENOMIC DNA]</scope>
    <source>
        <strain evidence="6">IBCAS-2021</strain>
        <tissue evidence="6">Leaf</tissue>
    </source>
</reference>
<evidence type="ECO:0000256" key="1">
    <source>
        <dbReference type="ARBA" id="ARBA00022723"/>
    </source>
</evidence>
<protein>
    <recommendedName>
        <fullName evidence="5">CW-type domain-containing protein</fullName>
    </recommendedName>
</protein>
<dbReference type="PANTHER" id="PTHR46524">
    <property type="entry name" value="CW-TYPE ZINC FINGER"/>
    <property type="match status" value="1"/>
</dbReference>
<evidence type="ECO:0000256" key="2">
    <source>
        <dbReference type="ARBA" id="ARBA00022771"/>
    </source>
</evidence>
<accession>A0AAV7E5Q4</accession>
<feature type="compositionally biased region" description="Basic and acidic residues" evidence="4">
    <location>
        <begin position="559"/>
        <end position="569"/>
    </location>
</feature>
<keyword evidence="7" id="KW-1185">Reference proteome</keyword>
<feature type="region of interest" description="Disordered" evidence="4">
    <location>
        <begin position="559"/>
        <end position="728"/>
    </location>
</feature>
<dbReference type="Pfam" id="PF07496">
    <property type="entry name" value="zf-CW"/>
    <property type="match status" value="1"/>
</dbReference>
<dbReference type="InterPro" id="IPR055300">
    <property type="entry name" value="CWZF3/5/7"/>
</dbReference>
<feature type="region of interest" description="Disordered" evidence="4">
    <location>
        <begin position="317"/>
        <end position="337"/>
    </location>
</feature>
<feature type="region of interest" description="Disordered" evidence="4">
    <location>
        <begin position="1269"/>
        <end position="1640"/>
    </location>
</feature>
<feature type="compositionally biased region" description="Low complexity" evidence="4">
    <location>
        <begin position="1356"/>
        <end position="1365"/>
    </location>
</feature>
<dbReference type="InterPro" id="IPR011124">
    <property type="entry name" value="Znf_CW"/>
</dbReference>
<dbReference type="Gene3D" id="3.30.40.100">
    <property type="match status" value="1"/>
</dbReference>
<dbReference type="EMBL" id="JAINDJ010000006">
    <property type="protein sequence ID" value="KAG9443736.1"/>
    <property type="molecule type" value="Genomic_DNA"/>
</dbReference>
<feature type="compositionally biased region" description="Basic and acidic residues" evidence="4">
    <location>
        <begin position="1399"/>
        <end position="1450"/>
    </location>
</feature>
<feature type="region of interest" description="Disordered" evidence="4">
    <location>
        <begin position="1165"/>
        <end position="1237"/>
    </location>
</feature>
<feature type="compositionally biased region" description="Polar residues" evidence="4">
    <location>
        <begin position="1316"/>
        <end position="1325"/>
    </location>
</feature>
<evidence type="ECO:0000313" key="7">
    <source>
        <dbReference type="Proteomes" id="UP000825729"/>
    </source>
</evidence>
<proteinExistence type="predicted"/>
<feature type="compositionally biased region" description="Basic and acidic residues" evidence="4">
    <location>
        <begin position="627"/>
        <end position="716"/>
    </location>
</feature>
<feature type="compositionally biased region" description="Low complexity" evidence="4">
    <location>
        <begin position="1170"/>
        <end position="1182"/>
    </location>
</feature>
<evidence type="ECO:0000256" key="4">
    <source>
        <dbReference type="SAM" id="MobiDB-lite"/>
    </source>
</evidence>
<keyword evidence="1" id="KW-0479">Metal-binding</keyword>
<feature type="compositionally biased region" description="Polar residues" evidence="4">
    <location>
        <begin position="217"/>
        <end position="229"/>
    </location>
</feature>
<dbReference type="Proteomes" id="UP000825729">
    <property type="component" value="Unassembled WGS sequence"/>
</dbReference>
<dbReference type="InterPro" id="IPR056406">
    <property type="entry name" value="THD_CWZF3/5/7"/>
</dbReference>
<dbReference type="GO" id="GO:0008270">
    <property type="term" value="F:zinc ion binding"/>
    <property type="evidence" value="ECO:0007669"/>
    <property type="project" value="UniProtKB-KW"/>
</dbReference>
<feature type="compositionally biased region" description="Polar residues" evidence="4">
    <location>
        <begin position="1569"/>
        <end position="1587"/>
    </location>
</feature>